<evidence type="ECO:0000256" key="3">
    <source>
        <dbReference type="ARBA" id="ARBA00022989"/>
    </source>
</evidence>
<evidence type="ECO:0000256" key="5">
    <source>
        <dbReference type="SAM" id="Phobius"/>
    </source>
</evidence>
<dbReference type="EMBL" id="PDZR01000001">
    <property type="protein sequence ID" value="PNG27820.1"/>
    <property type="molecule type" value="Genomic_DNA"/>
</dbReference>
<evidence type="ECO:0000313" key="6">
    <source>
        <dbReference type="EMBL" id="PNG27820.1"/>
    </source>
</evidence>
<feature type="transmembrane region" description="Helical" evidence="5">
    <location>
        <begin position="213"/>
        <end position="236"/>
    </location>
</feature>
<evidence type="ECO:0000313" key="7">
    <source>
        <dbReference type="Proteomes" id="UP000236286"/>
    </source>
</evidence>
<feature type="transmembrane region" description="Helical" evidence="5">
    <location>
        <begin position="69"/>
        <end position="88"/>
    </location>
</feature>
<dbReference type="AlphaFoldDB" id="A0A2J7TM36"/>
<keyword evidence="3 5" id="KW-1133">Transmembrane helix</keyword>
<organism evidence="6 7">
    <name type="scientific">Methylocella silvestris</name>
    <dbReference type="NCBI Taxonomy" id="199596"/>
    <lineage>
        <taxon>Bacteria</taxon>
        <taxon>Pseudomonadati</taxon>
        <taxon>Pseudomonadota</taxon>
        <taxon>Alphaproteobacteria</taxon>
        <taxon>Hyphomicrobiales</taxon>
        <taxon>Beijerinckiaceae</taxon>
        <taxon>Methylocella</taxon>
    </lineage>
</organism>
<evidence type="ECO:0000256" key="1">
    <source>
        <dbReference type="ARBA" id="ARBA00004141"/>
    </source>
</evidence>
<feature type="transmembrane region" description="Helical" evidence="5">
    <location>
        <begin position="100"/>
        <end position="125"/>
    </location>
</feature>
<evidence type="ECO:0000256" key="4">
    <source>
        <dbReference type="ARBA" id="ARBA00023136"/>
    </source>
</evidence>
<dbReference type="RefSeq" id="WP_102842128.1">
    <property type="nucleotide sequence ID" value="NZ_PDZR01000001.1"/>
</dbReference>
<keyword evidence="2 5" id="KW-0812">Transmembrane</keyword>
<protein>
    <submittedName>
        <fullName evidence="6">Murein hydrolase effector protein LrgB</fullName>
    </submittedName>
</protein>
<keyword evidence="6" id="KW-0378">Hydrolase</keyword>
<evidence type="ECO:0000256" key="2">
    <source>
        <dbReference type="ARBA" id="ARBA00022692"/>
    </source>
</evidence>
<name>A0A2J7TM36_METSI</name>
<gene>
    <name evidence="6" type="ORF">CR492_02675</name>
</gene>
<comment type="subcellular location">
    <subcellularLocation>
        <location evidence="1">Membrane</location>
        <topology evidence="1">Multi-pass membrane protein</topology>
    </subcellularLocation>
</comment>
<feature type="transmembrane region" description="Helical" evidence="5">
    <location>
        <begin position="12"/>
        <end position="29"/>
    </location>
</feature>
<dbReference type="GO" id="GO:0016020">
    <property type="term" value="C:membrane"/>
    <property type="evidence" value="ECO:0007669"/>
    <property type="project" value="UniProtKB-SubCell"/>
</dbReference>
<dbReference type="Proteomes" id="UP000236286">
    <property type="component" value="Unassembled WGS sequence"/>
</dbReference>
<dbReference type="InterPro" id="IPR007300">
    <property type="entry name" value="CidB/LrgB"/>
</dbReference>
<comment type="caution">
    <text evidence="6">The sequence shown here is derived from an EMBL/GenBank/DDBJ whole genome shotgun (WGS) entry which is preliminary data.</text>
</comment>
<feature type="transmembrane region" description="Helical" evidence="5">
    <location>
        <begin position="156"/>
        <end position="179"/>
    </location>
</feature>
<dbReference type="Pfam" id="PF04172">
    <property type="entry name" value="LrgB"/>
    <property type="match status" value="1"/>
</dbReference>
<feature type="transmembrane region" description="Helical" evidence="5">
    <location>
        <begin position="41"/>
        <end position="63"/>
    </location>
</feature>
<dbReference type="GO" id="GO:0016787">
    <property type="term" value="F:hydrolase activity"/>
    <property type="evidence" value="ECO:0007669"/>
    <property type="project" value="UniProtKB-KW"/>
</dbReference>
<proteinExistence type="predicted"/>
<accession>A0A2J7TM36</accession>
<keyword evidence="4 5" id="KW-0472">Membrane</keyword>
<dbReference type="PANTHER" id="PTHR30249">
    <property type="entry name" value="PUTATIVE SEROTONIN TRANSPORTER"/>
    <property type="match status" value="1"/>
</dbReference>
<dbReference type="PANTHER" id="PTHR30249:SF16">
    <property type="entry name" value="INNER MEMBRANE PROTEIN"/>
    <property type="match status" value="1"/>
</dbReference>
<dbReference type="OrthoDB" id="9811701at2"/>
<sequence>MSLVNLGFDSPIVLALFWPAATIGFYLCARKIYARWRRWYLSPLAVTPALLLALAILLGARYVDYMRGAHWIMLALGPATVAFAIPIYEKRETIRRNWRVLLLGVLIGSSTAMVSAWAMASVLGLSGDLRLSLLPRSMSTPFAMEVSGDIGGAPDLTAIFVMVTGIFGAALGELMLTLLPLRSSLARGALLGMGAHGAGAAKAREIGQEEGSIAGLVMVLAGLLNVLAAPILAYGLKGGF</sequence>
<reference evidence="6 7" key="1">
    <citation type="submission" date="2017-10" db="EMBL/GenBank/DDBJ databases">
        <title>Genome announcement of Methylocella silvestris TVC from permafrost.</title>
        <authorList>
            <person name="Wang J."/>
            <person name="Geng K."/>
            <person name="Ul-Haque F."/>
            <person name="Crombie A.T."/>
            <person name="Street L.E."/>
            <person name="Wookey P.A."/>
            <person name="Murrell J.C."/>
            <person name="Pratscher J."/>
        </authorList>
    </citation>
    <scope>NUCLEOTIDE SEQUENCE [LARGE SCALE GENOMIC DNA]</scope>
    <source>
        <strain evidence="6 7">TVC</strain>
    </source>
</reference>